<name>A0A9N8KKS3_9PEZI</name>
<sequence length="123" mass="13517">MNWKHGGSISDNNNISYKISPTQSRPPPPAVPLGTCKAPIKPFRPYYSVTISGGGFSNSDNGAALNREFQNCGATTAWRFNYFDAPAEDGTEWEAYGQLPLFISSHCVRRAIRRVGGFVDNQC</sequence>
<evidence type="ECO:0000313" key="2">
    <source>
        <dbReference type="Proteomes" id="UP000745764"/>
    </source>
</evidence>
<reference evidence="1" key="1">
    <citation type="submission" date="2020-06" db="EMBL/GenBank/DDBJ databases">
        <authorList>
            <person name="Onetto C."/>
        </authorList>
    </citation>
    <scope>NUCLEOTIDE SEQUENCE</scope>
</reference>
<protein>
    <submittedName>
        <fullName evidence="1">Uncharacterized protein</fullName>
    </submittedName>
</protein>
<proteinExistence type="predicted"/>
<gene>
    <name evidence="1" type="ORF">AWRI4620_LOCUS6964</name>
</gene>
<keyword evidence="2" id="KW-1185">Reference proteome</keyword>
<dbReference type="EMBL" id="CAINUL010000015">
    <property type="protein sequence ID" value="CAD0112709.1"/>
    <property type="molecule type" value="Genomic_DNA"/>
</dbReference>
<evidence type="ECO:0000313" key="1">
    <source>
        <dbReference type="EMBL" id="CAD0112709.1"/>
    </source>
</evidence>
<dbReference type="AlphaFoldDB" id="A0A9N8KKS3"/>
<comment type="caution">
    <text evidence="1">The sequence shown here is derived from an EMBL/GenBank/DDBJ whole genome shotgun (WGS) entry which is preliminary data.</text>
</comment>
<dbReference type="OrthoDB" id="21678at2759"/>
<accession>A0A9N8KKS3</accession>
<dbReference type="Proteomes" id="UP000745764">
    <property type="component" value="Unassembled WGS sequence"/>
</dbReference>
<organism evidence="1 2">
    <name type="scientific">Aureobasidium uvarum</name>
    <dbReference type="NCBI Taxonomy" id="2773716"/>
    <lineage>
        <taxon>Eukaryota</taxon>
        <taxon>Fungi</taxon>
        <taxon>Dikarya</taxon>
        <taxon>Ascomycota</taxon>
        <taxon>Pezizomycotina</taxon>
        <taxon>Dothideomycetes</taxon>
        <taxon>Dothideomycetidae</taxon>
        <taxon>Dothideales</taxon>
        <taxon>Saccotheciaceae</taxon>
        <taxon>Aureobasidium</taxon>
    </lineage>
</organism>